<keyword evidence="7" id="KW-1133">Transmembrane helix</keyword>
<keyword evidence="2" id="KW-0479">Metal-binding</keyword>
<evidence type="ECO:0000256" key="7">
    <source>
        <dbReference type="SAM" id="Phobius"/>
    </source>
</evidence>
<organism evidence="9 10">
    <name type="scientific">Cryptosporangium japonicum</name>
    <dbReference type="NCBI Taxonomy" id="80872"/>
    <lineage>
        <taxon>Bacteria</taxon>
        <taxon>Bacillati</taxon>
        <taxon>Actinomycetota</taxon>
        <taxon>Actinomycetes</taxon>
        <taxon>Cryptosporangiales</taxon>
        <taxon>Cryptosporangiaceae</taxon>
        <taxon>Cryptosporangium</taxon>
    </lineage>
</organism>
<evidence type="ECO:0000259" key="8">
    <source>
        <dbReference type="Pfam" id="PF01435"/>
    </source>
</evidence>
<comment type="cofactor">
    <cofactor evidence="6">
        <name>Zn(2+)</name>
        <dbReference type="ChEBI" id="CHEBI:29105"/>
    </cofactor>
    <text evidence="6">Binds 1 zinc ion per subunit.</text>
</comment>
<evidence type="ECO:0000313" key="9">
    <source>
        <dbReference type="EMBL" id="GAA0256916.1"/>
    </source>
</evidence>
<comment type="similarity">
    <text evidence="6">Belongs to the peptidase M48 family.</text>
</comment>
<keyword evidence="4 6" id="KW-0862">Zinc</keyword>
<accession>A0ABP3ECT6</accession>
<evidence type="ECO:0000256" key="5">
    <source>
        <dbReference type="ARBA" id="ARBA00023049"/>
    </source>
</evidence>
<feature type="transmembrane region" description="Helical" evidence="7">
    <location>
        <begin position="48"/>
        <end position="71"/>
    </location>
</feature>
<evidence type="ECO:0000256" key="6">
    <source>
        <dbReference type="RuleBase" id="RU003983"/>
    </source>
</evidence>
<evidence type="ECO:0000313" key="10">
    <source>
        <dbReference type="Proteomes" id="UP001500967"/>
    </source>
</evidence>
<keyword evidence="7" id="KW-0472">Membrane</keyword>
<feature type="transmembrane region" description="Helical" evidence="7">
    <location>
        <begin position="6"/>
        <end position="28"/>
    </location>
</feature>
<dbReference type="EMBL" id="BAAAGX010000018">
    <property type="protein sequence ID" value="GAA0256916.1"/>
    <property type="molecule type" value="Genomic_DNA"/>
</dbReference>
<evidence type="ECO:0000256" key="4">
    <source>
        <dbReference type="ARBA" id="ARBA00022833"/>
    </source>
</evidence>
<keyword evidence="10" id="KW-1185">Reference proteome</keyword>
<dbReference type="Pfam" id="PF01435">
    <property type="entry name" value="Peptidase_M48"/>
    <property type="match status" value="1"/>
</dbReference>
<sequence length="330" mass="34662">MTWGTLNWFGVSCWLLAAVLPWAVAGLLGPAAPGLFRRVHPATATWSLTLIALGVAAATAIGAGAAAVALLRPLLWEAPLPDGYGLHTPGRVAVVLLVVLPLLAAAAAVVPVAWSAVRDLLAAKNTWGHTRPVDGVLIVDDPDPEAYAVPGRPGLVVMHTGLLAVLAPGEQEVVLAHERSHLRRRHYAHVLLVRVATWLNPLLRPLVPSVIEQVERWADEDAAHAVGDRTVAARAIAKAALARSAVRSGRSPVVRRTPQPVLRATTGDATARATALMAPPLPAGRPLLALVIVLALALPVHSGWGARAVESLYRSACAQLSEQVNPDDGR</sequence>
<dbReference type="RefSeq" id="WP_344651131.1">
    <property type="nucleotide sequence ID" value="NZ_BAAAGX010000018.1"/>
</dbReference>
<keyword evidence="1 6" id="KW-0645">Protease</keyword>
<feature type="domain" description="Peptidase M48" evidence="8">
    <location>
        <begin position="133"/>
        <end position="192"/>
    </location>
</feature>
<feature type="transmembrane region" description="Helical" evidence="7">
    <location>
        <begin position="91"/>
        <end position="114"/>
    </location>
</feature>
<dbReference type="Gene3D" id="3.30.2010.10">
    <property type="entry name" value="Metalloproteases ('zincins'), catalytic domain"/>
    <property type="match status" value="1"/>
</dbReference>
<gene>
    <name evidence="9" type="ORF">GCM10009539_47790</name>
</gene>
<protein>
    <recommendedName>
        <fullName evidence="8">Peptidase M48 domain-containing protein</fullName>
    </recommendedName>
</protein>
<keyword evidence="7" id="KW-0812">Transmembrane</keyword>
<name>A0ABP3ECT6_9ACTN</name>
<keyword evidence="3 6" id="KW-0378">Hydrolase</keyword>
<dbReference type="Proteomes" id="UP001500967">
    <property type="component" value="Unassembled WGS sequence"/>
</dbReference>
<dbReference type="InterPro" id="IPR001915">
    <property type="entry name" value="Peptidase_M48"/>
</dbReference>
<proteinExistence type="inferred from homology"/>
<keyword evidence="5 6" id="KW-0482">Metalloprotease</keyword>
<dbReference type="CDD" id="cd07326">
    <property type="entry name" value="M56_BlaR1_MecR1_like"/>
    <property type="match status" value="1"/>
</dbReference>
<evidence type="ECO:0000256" key="1">
    <source>
        <dbReference type="ARBA" id="ARBA00022670"/>
    </source>
</evidence>
<evidence type="ECO:0000256" key="2">
    <source>
        <dbReference type="ARBA" id="ARBA00022723"/>
    </source>
</evidence>
<comment type="caution">
    <text evidence="9">The sequence shown here is derived from an EMBL/GenBank/DDBJ whole genome shotgun (WGS) entry which is preliminary data.</text>
</comment>
<evidence type="ECO:0000256" key="3">
    <source>
        <dbReference type="ARBA" id="ARBA00022801"/>
    </source>
</evidence>
<reference evidence="10" key="1">
    <citation type="journal article" date="2019" name="Int. J. Syst. Evol. Microbiol.">
        <title>The Global Catalogue of Microorganisms (GCM) 10K type strain sequencing project: providing services to taxonomists for standard genome sequencing and annotation.</title>
        <authorList>
            <consortium name="The Broad Institute Genomics Platform"/>
            <consortium name="The Broad Institute Genome Sequencing Center for Infectious Disease"/>
            <person name="Wu L."/>
            <person name="Ma J."/>
        </authorList>
    </citation>
    <scope>NUCLEOTIDE SEQUENCE [LARGE SCALE GENOMIC DNA]</scope>
    <source>
        <strain evidence="10">JCM 10425</strain>
    </source>
</reference>